<dbReference type="RefSeq" id="XP_043042158.1">
    <property type="nucleotide sequence ID" value="XM_043182007.1"/>
</dbReference>
<dbReference type="Proteomes" id="UP000812287">
    <property type="component" value="Unassembled WGS sequence"/>
</dbReference>
<accession>A0A9P7VXZ2</accession>
<sequence>MELKDDDSVVPNIQDLLTQFSDTLEYLALEMMLHMTAIEFQKRYIYFDLHLCRNLRVVHIGIDIPLDLFPFKCLSRSVQEITVEVSFKSQSYPDCCNWSVIDSSIGEQDLPSLCLVKLNIHVSKGLTCSLAICDCGADDSIDVSEVIRNMPLLHSKGILLHVDCKLKRTLWSNIYS</sequence>
<dbReference type="GeneID" id="66104303"/>
<dbReference type="AlphaFoldDB" id="A0A9P7VXZ2"/>
<evidence type="ECO:0000313" key="2">
    <source>
        <dbReference type="Proteomes" id="UP000812287"/>
    </source>
</evidence>
<evidence type="ECO:0000313" key="1">
    <source>
        <dbReference type="EMBL" id="KAG7448658.1"/>
    </source>
</evidence>
<proteinExistence type="predicted"/>
<dbReference type="EMBL" id="MU250529">
    <property type="protein sequence ID" value="KAG7448658.1"/>
    <property type="molecule type" value="Genomic_DNA"/>
</dbReference>
<reference evidence="1" key="1">
    <citation type="submission" date="2020-11" db="EMBL/GenBank/DDBJ databases">
        <title>Adaptations for nitrogen fixation in a non-lichenized fungal sporocarp promotes dispersal by wood-feeding termites.</title>
        <authorList>
            <consortium name="DOE Joint Genome Institute"/>
            <person name="Koch R.A."/>
            <person name="Yoon G."/>
            <person name="Arayal U."/>
            <person name="Lail K."/>
            <person name="Amirebrahimi M."/>
            <person name="Labutti K."/>
            <person name="Lipzen A."/>
            <person name="Riley R."/>
            <person name="Barry K."/>
            <person name="Henrissat B."/>
            <person name="Grigoriev I.V."/>
            <person name="Herr J.R."/>
            <person name="Aime M.C."/>
        </authorList>
    </citation>
    <scope>NUCLEOTIDE SEQUENCE</scope>
    <source>
        <strain evidence="1">MCA 3950</strain>
    </source>
</reference>
<protein>
    <submittedName>
        <fullName evidence="1">Uncharacterized protein</fullName>
    </submittedName>
</protein>
<name>A0A9P7VXZ2_9AGAR</name>
<organism evidence="1 2">
    <name type="scientific">Guyanagaster necrorhizus</name>
    <dbReference type="NCBI Taxonomy" id="856835"/>
    <lineage>
        <taxon>Eukaryota</taxon>
        <taxon>Fungi</taxon>
        <taxon>Dikarya</taxon>
        <taxon>Basidiomycota</taxon>
        <taxon>Agaricomycotina</taxon>
        <taxon>Agaricomycetes</taxon>
        <taxon>Agaricomycetidae</taxon>
        <taxon>Agaricales</taxon>
        <taxon>Marasmiineae</taxon>
        <taxon>Physalacriaceae</taxon>
        <taxon>Guyanagaster</taxon>
    </lineage>
</organism>
<dbReference type="OrthoDB" id="2911462at2759"/>
<comment type="caution">
    <text evidence="1">The sequence shown here is derived from an EMBL/GenBank/DDBJ whole genome shotgun (WGS) entry which is preliminary data.</text>
</comment>
<gene>
    <name evidence="1" type="ORF">BT62DRAFT_719929</name>
</gene>
<keyword evidence="2" id="KW-1185">Reference proteome</keyword>